<feature type="compositionally biased region" description="Basic residues" evidence="23">
    <location>
        <begin position="90"/>
        <end position="101"/>
    </location>
</feature>
<evidence type="ECO:0000256" key="22">
    <source>
        <dbReference type="PROSITE-ProRule" id="PRU00175"/>
    </source>
</evidence>
<comment type="similarity">
    <text evidence="5">Belongs to the AAA ATPase family.</text>
</comment>
<evidence type="ECO:0000256" key="3">
    <source>
        <dbReference type="ARBA" id="ARBA00004514"/>
    </source>
</evidence>
<feature type="compositionally biased region" description="Low complexity" evidence="23">
    <location>
        <begin position="109"/>
        <end position="126"/>
    </location>
</feature>
<feature type="compositionally biased region" description="Polar residues" evidence="23">
    <location>
        <begin position="227"/>
        <end position="249"/>
    </location>
</feature>
<keyword evidence="15" id="KW-0378">Hydrolase</keyword>
<evidence type="ECO:0000256" key="10">
    <source>
        <dbReference type="ARBA" id="ARBA00022679"/>
    </source>
</evidence>
<keyword evidence="11" id="KW-0479">Metal-binding</keyword>
<evidence type="ECO:0000313" key="26">
    <source>
        <dbReference type="Proteomes" id="UP001652622"/>
    </source>
</evidence>
<evidence type="ECO:0000256" key="18">
    <source>
        <dbReference type="ARBA" id="ARBA00022859"/>
    </source>
</evidence>
<dbReference type="GO" id="GO:0005829">
    <property type="term" value="C:cytosol"/>
    <property type="evidence" value="ECO:0007669"/>
    <property type="project" value="UniProtKB-SubCell"/>
</dbReference>
<dbReference type="InterPro" id="IPR018957">
    <property type="entry name" value="Znf_C3HC4_RING-type"/>
</dbReference>
<dbReference type="CDD" id="cd16561">
    <property type="entry name" value="RING-HC_RNF213"/>
    <property type="match status" value="1"/>
</dbReference>
<dbReference type="GO" id="GO:0008270">
    <property type="term" value="F:zinc ion binding"/>
    <property type="evidence" value="ECO:0007669"/>
    <property type="project" value="UniProtKB-KW"/>
</dbReference>
<name>A0A6P9BL31_PANGU</name>
<dbReference type="GO" id="GO:0016020">
    <property type="term" value="C:membrane"/>
    <property type="evidence" value="ECO:0007669"/>
    <property type="project" value="TreeGrafter"/>
</dbReference>
<evidence type="ECO:0000256" key="20">
    <source>
        <dbReference type="ARBA" id="ARBA00023268"/>
    </source>
</evidence>
<dbReference type="PROSITE" id="PS51981">
    <property type="entry name" value="ZF_RZ"/>
    <property type="match status" value="1"/>
</dbReference>
<dbReference type="PANTHER" id="PTHR22605">
    <property type="entry name" value="RZ-TYPE DOMAIN-CONTAINING PROTEIN"/>
    <property type="match status" value="1"/>
</dbReference>
<dbReference type="CTD" id="57674"/>
<dbReference type="FunFam" id="3.40.50.300:FF:000491">
    <property type="entry name" value="E3 ubiquitin-protein ligase RNF213"/>
    <property type="match status" value="1"/>
</dbReference>
<dbReference type="PROSITE" id="PS50089">
    <property type="entry name" value="ZF_RING_2"/>
    <property type="match status" value="1"/>
</dbReference>
<comment type="pathway">
    <text evidence="4">Protein modification; protein ubiquitination.</text>
</comment>
<evidence type="ECO:0000256" key="23">
    <source>
        <dbReference type="SAM" id="MobiDB-lite"/>
    </source>
</evidence>
<dbReference type="InterPro" id="IPR046439">
    <property type="entry name" value="ZF_RZ_dom"/>
</dbReference>
<evidence type="ECO:0000256" key="4">
    <source>
        <dbReference type="ARBA" id="ARBA00004906"/>
    </source>
</evidence>
<dbReference type="Gene3D" id="3.30.40.10">
    <property type="entry name" value="Zinc/RING finger domain, C3HC4 (zinc finger)"/>
    <property type="match status" value="1"/>
</dbReference>
<feature type="compositionally biased region" description="Low complexity" evidence="23">
    <location>
        <begin position="309"/>
        <end position="324"/>
    </location>
</feature>
<feature type="domain" description="RING-type" evidence="24">
    <location>
        <begin position="3931"/>
        <end position="3969"/>
    </location>
</feature>
<keyword evidence="18" id="KW-0391">Immunity</keyword>
<keyword evidence="14" id="KW-0833">Ubl conjugation pathway</keyword>
<keyword evidence="8" id="KW-0037">Angiogenesis</keyword>
<keyword evidence="12" id="KW-0547">Nucleotide-binding</keyword>
<feature type="compositionally biased region" description="Polar residues" evidence="23">
    <location>
        <begin position="64"/>
        <end position="89"/>
    </location>
</feature>
<dbReference type="EC" id="2.3.2.27" evidence="6"/>
<dbReference type="SMART" id="SM00382">
    <property type="entry name" value="AAA"/>
    <property type="match status" value="2"/>
</dbReference>
<dbReference type="Gene3D" id="3.40.50.300">
    <property type="entry name" value="P-loop containing nucleotide triphosphate hydrolases"/>
    <property type="match status" value="2"/>
</dbReference>
<keyword evidence="13 22" id="KW-0863">Zinc-finger</keyword>
<keyword evidence="16" id="KW-0862">Zinc</keyword>
<evidence type="ECO:0000256" key="5">
    <source>
        <dbReference type="ARBA" id="ARBA00006914"/>
    </source>
</evidence>
<evidence type="ECO:0000256" key="8">
    <source>
        <dbReference type="ARBA" id="ARBA00022657"/>
    </source>
</evidence>
<dbReference type="FunFam" id="3.40.50.300:FF:000804">
    <property type="entry name" value="E3 ubiquitin-protein ligase RNF213"/>
    <property type="match status" value="1"/>
</dbReference>
<evidence type="ECO:0000256" key="9">
    <source>
        <dbReference type="ARBA" id="ARBA00022677"/>
    </source>
</evidence>
<dbReference type="SUPFAM" id="SSF57850">
    <property type="entry name" value="RING/U-box"/>
    <property type="match status" value="1"/>
</dbReference>
<evidence type="ECO:0000259" key="24">
    <source>
        <dbReference type="PROSITE" id="PS50089"/>
    </source>
</evidence>
<dbReference type="GeneID" id="117662996"/>
<dbReference type="OrthoDB" id="8062037at2759"/>
<evidence type="ECO:0000256" key="12">
    <source>
        <dbReference type="ARBA" id="ARBA00022741"/>
    </source>
</evidence>
<comment type="subcellular location">
    <subcellularLocation>
        <location evidence="3">Cytoplasm</location>
        <location evidence="3">Cytosol</location>
    </subcellularLocation>
    <subcellularLocation>
        <location evidence="2">Lipid droplet</location>
    </subcellularLocation>
</comment>
<evidence type="ECO:0000256" key="17">
    <source>
        <dbReference type="ARBA" id="ARBA00022840"/>
    </source>
</evidence>
<dbReference type="Pfam" id="PF20173">
    <property type="entry name" value="ZnF_RZ-type"/>
    <property type="match status" value="1"/>
</dbReference>
<evidence type="ECO:0000256" key="1">
    <source>
        <dbReference type="ARBA" id="ARBA00000900"/>
    </source>
</evidence>
<evidence type="ECO:0000256" key="6">
    <source>
        <dbReference type="ARBA" id="ARBA00012483"/>
    </source>
</evidence>
<dbReference type="GO" id="GO:2000051">
    <property type="term" value="P:negative regulation of non-canonical Wnt signaling pathway"/>
    <property type="evidence" value="ECO:0007669"/>
    <property type="project" value="TreeGrafter"/>
</dbReference>
<dbReference type="GO" id="GO:0016887">
    <property type="term" value="F:ATP hydrolysis activity"/>
    <property type="evidence" value="ECO:0007669"/>
    <property type="project" value="InterPro"/>
</dbReference>
<keyword evidence="7" id="KW-0963">Cytoplasm</keyword>
<evidence type="ECO:0000256" key="7">
    <source>
        <dbReference type="ARBA" id="ARBA00022490"/>
    </source>
</evidence>
<keyword evidence="19" id="KW-0443">Lipid metabolism</keyword>
<evidence type="ECO:0000256" key="15">
    <source>
        <dbReference type="ARBA" id="ARBA00022801"/>
    </source>
</evidence>
<gene>
    <name evidence="27" type="primary">RNF213</name>
</gene>
<keyword evidence="10" id="KW-0808">Transferase</keyword>
<dbReference type="InterPro" id="IPR001841">
    <property type="entry name" value="Znf_RING"/>
</dbReference>
<evidence type="ECO:0000256" key="19">
    <source>
        <dbReference type="ARBA" id="ARBA00023098"/>
    </source>
</evidence>
<proteinExistence type="inferred from homology"/>
<evidence type="ECO:0000313" key="27">
    <source>
        <dbReference type="RefSeq" id="XP_034268690.1"/>
    </source>
</evidence>
<feature type="compositionally biased region" description="Polar residues" evidence="23">
    <location>
        <begin position="155"/>
        <end position="167"/>
    </location>
</feature>
<evidence type="ECO:0000256" key="13">
    <source>
        <dbReference type="ARBA" id="ARBA00022771"/>
    </source>
</evidence>
<dbReference type="Proteomes" id="UP001652622">
    <property type="component" value="Unplaced"/>
</dbReference>
<evidence type="ECO:0000256" key="14">
    <source>
        <dbReference type="ARBA" id="ARBA00022786"/>
    </source>
</evidence>
<keyword evidence="9" id="KW-0551">Lipid droplet</keyword>
<keyword evidence="17" id="KW-0067">ATP-binding</keyword>
<dbReference type="FunFam" id="3.30.40.10:FF:000488">
    <property type="entry name" value="E3 ubiquitin-protein ligase RNF213"/>
    <property type="match status" value="1"/>
</dbReference>
<evidence type="ECO:0000256" key="21">
    <source>
        <dbReference type="ARBA" id="ARBA00048778"/>
    </source>
</evidence>
<accession>A0A6P9BL31</accession>
<feature type="domain" description="RZ-type" evidence="25">
    <location>
        <begin position="4415"/>
        <end position="4487"/>
    </location>
</feature>
<feature type="compositionally biased region" description="Basic and acidic residues" evidence="23">
    <location>
        <begin position="362"/>
        <end position="372"/>
    </location>
</feature>
<dbReference type="GO" id="GO:0002040">
    <property type="term" value="P:sprouting angiogenesis"/>
    <property type="evidence" value="ECO:0007669"/>
    <property type="project" value="TreeGrafter"/>
</dbReference>
<dbReference type="GO" id="GO:0005730">
    <property type="term" value="C:nucleolus"/>
    <property type="evidence" value="ECO:0007669"/>
    <property type="project" value="TreeGrafter"/>
</dbReference>
<feature type="compositionally biased region" description="Basic and acidic residues" evidence="23">
    <location>
        <begin position="204"/>
        <end position="216"/>
    </location>
</feature>
<feature type="compositionally biased region" description="Polar residues" evidence="23">
    <location>
        <begin position="260"/>
        <end position="290"/>
    </location>
</feature>
<reference evidence="27" key="1">
    <citation type="submission" date="2025-08" db="UniProtKB">
        <authorList>
            <consortium name="RefSeq"/>
        </authorList>
    </citation>
    <scope>IDENTIFICATION</scope>
    <source>
        <tissue evidence="27">Blood</tissue>
    </source>
</reference>
<organism evidence="26 27">
    <name type="scientific">Pantherophis guttatus</name>
    <name type="common">Corn snake</name>
    <name type="synonym">Elaphe guttata</name>
    <dbReference type="NCBI Taxonomy" id="94885"/>
    <lineage>
        <taxon>Eukaryota</taxon>
        <taxon>Metazoa</taxon>
        <taxon>Chordata</taxon>
        <taxon>Craniata</taxon>
        <taxon>Vertebrata</taxon>
        <taxon>Euteleostomi</taxon>
        <taxon>Lepidosauria</taxon>
        <taxon>Squamata</taxon>
        <taxon>Bifurcata</taxon>
        <taxon>Unidentata</taxon>
        <taxon>Episquamata</taxon>
        <taxon>Toxicofera</taxon>
        <taxon>Serpentes</taxon>
        <taxon>Colubroidea</taxon>
        <taxon>Colubridae</taxon>
        <taxon>Colubrinae</taxon>
        <taxon>Pantherophis</taxon>
    </lineage>
</organism>
<dbReference type="SMART" id="SM00184">
    <property type="entry name" value="RING"/>
    <property type="match status" value="1"/>
</dbReference>
<sequence length="5140" mass="588925">MKCPKCHDTQNASHKFCSNCGEHLTPPCSVQIADKRDAVKTSMVEMEPEGEPSSLSSGSFMDEQPSSEQTHGASEESPSGSLGKVTSASQKRKNRKRNKKKTFLDGELHSSFSSLSSAPSSLDCSLTPEVADARIPVEESQHPKAKSTDLRPSTDDGSGQISNTSFHADQGQEFVSRAETQNQSEQNKKNDVESQPAVTAVTGEKMKEDNSRKADIVGEQIDPSKKQCATSSVGPGQFSQNTSNISDGSVMQPVSKGDTDSISSDLNVNVTSTEEKSSGSSIEHQNSGTKRSLPESEVKSSNSTEETKQQSSNSKKAKLNAAKQENVSEKGQKICTPVEESGQERRESADAGNQRPQTRNKTSAEERNHEVPAVKQNQSPVENITVYFHAILSKDFKIDPDKHKVIILAGGISGYIDWKETVCELTCTQDLGNHGYLIEGHTTISKENLDKSISYKYVVKRDKQLFEFIYKPVADGVHVNRSLFLLSKIINGTDWHQYDDIICIKPEESWWKKFKNHLSFWKDKGKDVVNGKLIAARIMLDSLFSILRPLNQINIKSFFQQFHQFYFVNKRIMVHEKQRIEWKELKFEELQLQNLIVNYLMEELRNILKQNTSMWDKQGIALISFTLISDYNLPLPKKGLEQLCMFLCPEKSPADVNETKCFREMFSECPGMVEKLIMFCDNCIEKEIHQWAWTLPILYVFTVNDSEYKTRTCLESEEKWAKLECIRYLEFRDKNRNLYKNIIMEKEHLLEGNRTLFRAWFCLLPLYNLVEFISGPYANPFDCLLGTYYRLNNLKIDPQNCQDVEKLLEKLLHILSEKKFTIQKEDWKCSAIACQKLHQICSSRIPVISQYKLLATAIEIVSTILALVASEVSEMEFATTIFQNVRKTTSDWFQNCLPKSLLEKRPVKFSSKKELEALDHFLKIKFPNSSNSEHWKETLITILKSRIKQEGAVEQIQIYCSHYEEIQKFDSVILQIFENCALEAIDSAYQKQQNLLELISIYDRNKLGKIISAAIIKSWPKDDMGTPSKDFQSILKHLFEWQESRFIFIFSRAEENTLNQFTDEARSLVTHAESLFQIAVLELVTGQILIKHLELIIKYKTQFIKCTEQSLSNELLGGLKLEKVVDLRRQEILHVKREQKYLGVLLDMLRKVQCYLKVDLTEVEQQQIGNLAEKTLDDVVKVREPTSCSDDGIETYLDLSEDLKHVSKVVCDFKDSHIFLHCWEQAAKKLMDNMEDSDTEEILDMEYVHDRLFDPCYKEFQRIYDSLKLGDLTFAEVNVLFKDFNNDYEELRRDFKIMCKLQTRDNGAWIDERIQQIQQYHELDLALDSAKVIDKVKDVLKLSGDFSVLQQLLNLTREFEAFQEETLSSMSSSLMHAKKLLQDITKERRLCLEELAIRKEFVHWVKEALEDKNELKVFVELASISAGENDMDVDRVACFHDAVFGYSSLLYDLKREAGFKEFMKCLENIWKALESDRNLRAKLCDSARYLDWLKTIKESHGSVELSSISLATSINEKGIYRIQAPVEGQKVCLDTVLDLTIQESHGDQEKIRQYSLEELQELMNKLMLMSGKEEQSAQVEKFSEVFSSIQRFALSFMNLYSAGNMLFRNWIANIYCSPESPYCIKMNFNLNSIRGLCGSGNVEDVLPAMCRKMESFLERWNQFMSEKRSQYFYLNYYTAHQVVYLCKELGSRNPSESALMMLSFIKYSCSRQDIEEVSKLVISEIPNSFDVTYELQASRRELTEHLEEIWGSYMENMGLFLPDCFDIETLGRFLSNLANLEKRSVVRVLPQGLHTRQPNLILCPRSEILVSTISIYMNSPEEMLPSYDEGLLCTPQTSYEQVELFMRRCLTPNNKEKKIYTLLFADELSYDVSYKLEELYQNLHLKHSSDYHLVIFCNCEREHCYIPSVFSNFIIHMTPLRPLKDIQSYLGKHYKATELGNPSTSIFKNNMCVGIVSSERAGMGKSLYIKRMHQKMEAQLQGHRVHLRTIRLIDPHVNERKIMNSLFQLLDQKYQKRPMIVHFDITSSVQTGISEFLFKLFILRYLEDADGKIWLRKQCHLYVAEILQPSPLQKNQRGSKFPGLNYSFLDVFPQITCRSPKEVLGNSIQENLSHDSSDPGVDQGMFCSEAFQRPFQYLIRENRRENLDVFRYRKGSVEGTPGECLQLFLMYCGVIDPSWSELRNFAWFLNLQLRNCETSVFCNADFVQDILQGFKNFVVKFMILMAKDFATPSLNISDESPGMQVFEEVTEEALAPFLLRKKWESEPHPYIFFNEDGISMTFIGFHLQHNNNGSIDAINPLNGNIIKRNVMTVQLYMGLALQKVPFNINFDALTRAQKIEKLCMVLGIQWPIDPDETYELTTDNILKMLAIEMRFRCGIPVVLMGETGCGKTRLIKYLCELRKSGADADNMTLVKVHGGTTADVISAKVREAEYKARYNKLNYQFDTILFFDEANTTDAVSSIKEVLCDHTIEGQPLLPNSGLQIIAACNPYRKHTPKMIQRLESAGLGYRVKAEDTREKLGSIPLRQLVYRVHALPPSMIPLVWDFGQLNNITEKLYIEQIVQKLAKSITMSATEIQMITEVLFKSQTYMRQRKDECSFISLRDVERCVEVFKWFHGHSERLIEHLESNPPKSEIQKDRIMWSLILSLGVCYHASLEQKETYWSVICEILPKPYDNEKVVLEEISLIQDLFLSGVPHRQRIAKNMALKENVFMMVICIELKIPLFLIGKPGSSKSLAKTIVADAMQGQAAYSDLYKELKQIHLVSFQCSPHSTPEGIINTFKHCARFQEGKNLSEYISVVVLDEIGLAEDSPKMPLKTLHPLLEDGCIDDDPLPHKKVGFVGISNWALDPAKMNRGIFVSRGDLNKNELIKSAKGICSSDPFVRQKVERFFPIFANAYEEICKKQIKDFFGLRDYYSLVKMLFALTKNSKSIPGPHEIAEVVLRNFSGNEGVEVLDTFMSKIPEGGDENYKDISTIDLVEQNIHSDYQDGECRYLLVLTENYAALQILQQRFFRDAQPEIIFGSSFPKDQEYTQICRNINRVKICMETGKMVVLLNLQNLYESLYDALNQYYVQLAGQKYVDLGLGTHRVKCRVHPKFRLIVIEEKKVVYKQFPIPLINRLEKHYLDINTVLNKWQKTIVEDLKKWVDDFVAVKTEKYFMGQQTYTPSDVFIGYHSDSCASVVLQVTENLKESLLPAQLRQKVQEQSELVLLNCATPDSVVRLGDSKLNFLRDKLAKIYFQQQQHTSFAEFLHRCLRSDSRGHMVFIEMTTFSRLLTAADTEILEAELQHNSDSLKVLFLQQFDTEYSFLKDIRNFFAVRTDGSKILIIQTDFENGSLSAQLIASARYSAVNEVNKIQENQARVFIIFITKLSRIEGGSCYIGFHGGLWQSVHIDDLRTSKDMISDITSLRNITISQLFSENTGESAENPEIAGTEEEEEKIEEEMEVEASPISEPEIFSKVLDITILLRSCVQSAVGMLRDPNDNAGRSAKRIEILLSLLSEEDTLQGNFLKITKSRLTYLLKKQEENSFSMKEWVLWEASNLTALQEGGTFRRTLWKRIQSMVTPLLAYIVSILDRDYNLDLLVKPRTEDCVKGLWLFIFNELNLLNIPYVTSQSSSQTKPIQVQNDMELSTEPGNKMPFSWKIKDYLEDLRVQAQHVTKNEAHGEKFLEIFQQTPLGQHIACYSEEEKAVFFRYYVRDFILLAMGVTSERELNMLQVALLSCVEEMKATSSRAEARVPSLPWVHLAYHQFRSRLQNFYRILAVYPDVLHTLEQRENKGSCMLQSQMVLDVFAALACTEMLSAAILKQKTRSWLQQVKDLQMPIELVCTANCSQGSGSQCSQMLQEVKSQWNRIFSMSLFVEHVLLGAEMLFPELKDLVKKYIMQLKNCFQWDSDMKTKRTFTAVMRIICQCKEEASQSFCRFGLNTCPICLGDPKDPVNLPCDHVHCYGCIKLWLGPGQMSCPLCLVDLPDDYNPTVSEEHSIAIKKNAQFRKLCNNFFIDLVSTMCFKGNNPPEKSVIIELLNLMFVQKSVLKGPGSLYTKSLSPFDDVVDKTPVIRSAVLKLLLKYSFNDVKDSVEKHLSQVERNYIIDKEDKIELYMLFISCFEDSLCEKTGNCPKETKIHCLAKDGYFLEKYFHQYNSSHPVSPKITIEYLQGIANLRLCMDRAAEVIFELHETSASSEEKEKQIYLAKVRQFFRYPQNNWHNVYLVRKLTSQYGLEFTQKLLKNHHYHWVFPSEIIEQQQASQPDLIDRFLVYGKDYKAIRDTVGEALITCETEVIAAALKAYKGSKSALPVHFLLTIFRELTSLYGCRDPNGHPKQKQCDTLKEFIQNSGVLPAANLKSFAESLVSNQLPLLTLAPLSFGRNMMVIEMAVHTAVVLLCGQNRILEPLRNLAFSPNTMLNAFLPTMPEDMLAQVMNLQIMGRVQWYTCPNGHPCVIGECGQPMEYSCCVDCGVQIGGANHRPVQNFQRASNIQDRTQTGHVLEDPTKRSPVVTSERQLSPAVLILIRLLTHLALLLGASNDAQSLLQIIKPQVQDPVNFLLQHIVKDFEQLMKTLGKSADETINVVHLILCSLSKDQHAGQWPVHFNSQLTIKEHRNNWEASVAQTIILPELKLLDKALLDLNKQISEDKRLSSNPVVKIVYGDPAVFLSRLPKDSAIHSSRIWSCKKRISVEHLAHIVQQKGGKDTVPILQKFLEKEAELRQVKFLPEILALQKDLVKRFQNISEIEHRTIEDFLSSFSSGVRLQMKGRVEKFLDVWNKLRLSIETNGEIKLPKDYCSMDRTVKDPFEILLPRRRDLGLCATSLVSYLIQLHNDFINTIAKDSADANRYSVSPAEVADLHMISYEVEKDLIPIILSNCQYSMQKGGEALQEFDLEKIEQQVINRFLQGKPKITLQGIPTLIHRYDQNYEHLFSNIKTKLETQSSLSNSKMGMIRGDLVSYSDICEALSVTEIILGFLATTGGDSHMTLTDYTENVLQMSNQISLPVTKALSRCQLKHAISLWQLLSSHKSEQLLYLKKDPFGEISAAYKETLTEDSIDLLKAFLTQSGLEPFLQELHEMIMLKLKHAKVGEEYNPTWGLKDTLFPYLEGKGSSELQDLYDVFPEDILVSQCIAAWKIAAALKRGGCGPGN</sequence>
<keyword evidence="20" id="KW-0511">Multifunctional enzyme</keyword>
<feature type="compositionally biased region" description="Basic and acidic residues" evidence="23">
    <location>
        <begin position="131"/>
        <end position="154"/>
    </location>
</feature>
<feature type="region of interest" description="Disordered" evidence="23">
    <location>
        <begin position="39"/>
        <end position="376"/>
    </location>
</feature>
<evidence type="ECO:0000259" key="25">
    <source>
        <dbReference type="PROSITE" id="PS51981"/>
    </source>
</evidence>
<comment type="catalytic activity">
    <reaction evidence="21">
        <text>ATP + H2O = ADP + phosphate + H(+)</text>
        <dbReference type="Rhea" id="RHEA:13065"/>
        <dbReference type="ChEBI" id="CHEBI:15377"/>
        <dbReference type="ChEBI" id="CHEBI:15378"/>
        <dbReference type="ChEBI" id="CHEBI:30616"/>
        <dbReference type="ChEBI" id="CHEBI:43474"/>
        <dbReference type="ChEBI" id="CHEBI:456216"/>
    </reaction>
    <physiologicalReaction direction="left-to-right" evidence="21">
        <dbReference type="Rhea" id="RHEA:13066"/>
    </physiologicalReaction>
</comment>
<dbReference type="RefSeq" id="XP_034268690.1">
    <property type="nucleotide sequence ID" value="XM_034412799.2"/>
</dbReference>
<dbReference type="InterPro" id="IPR027417">
    <property type="entry name" value="P-loop_NTPase"/>
</dbReference>
<dbReference type="PANTHER" id="PTHR22605:SF16">
    <property type="entry name" value="E3 UBIQUITIN-PROTEIN LIGASE RNF213"/>
    <property type="match status" value="1"/>
</dbReference>
<dbReference type="GO" id="GO:0005811">
    <property type="term" value="C:lipid droplet"/>
    <property type="evidence" value="ECO:0007669"/>
    <property type="project" value="UniProtKB-SubCell"/>
</dbReference>
<dbReference type="KEGG" id="pgut:117662996"/>
<evidence type="ECO:0000256" key="2">
    <source>
        <dbReference type="ARBA" id="ARBA00004502"/>
    </source>
</evidence>
<dbReference type="SUPFAM" id="SSF52540">
    <property type="entry name" value="P-loop containing nucleoside triphosphate hydrolases"/>
    <property type="match status" value="2"/>
</dbReference>
<comment type="catalytic activity">
    <reaction evidence="1">
        <text>S-ubiquitinyl-[E2 ubiquitin-conjugating enzyme]-L-cysteine + [acceptor protein]-L-lysine = [E2 ubiquitin-conjugating enzyme]-L-cysteine + N(6)-ubiquitinyl-[acceptor protein]-L-lysine.</text>
        <dbReference type="EC" id="2.3.2.27"/>
    </reaction>
</comment>
<dbReference type="GO" id="GO:0002376">
    <property type="term" value="P:immune system process"/>
    <property type="evidence" value="ECO:0007669"/>
    <property type="project" value="UniProtKB-KW"/>
</dbReference>
<protein>
    <recommendedName>
        <fullName evidence="6">RING-type E3 ubiquitin transferase</fullName>
        <ecNumber evidence="6">2.3.2.27</ecNumber>
    </recommendedName>
</protein>
<dbReference type="OMA" id="YMKDMKN"/>
<dbReference type="GO" id="GO:0006511">
    <property type="term" value="P:ubiquitin-dependent protein catabolic process"/>
    <property type="evidence" value="ECO:0007669"/>
    <property type="project" value="TreeGrafter"/>
</dbReference>
<dbReference type="Pfam" id="PF00097">
    <property type="entry name" value="zf-C3HC4"/>
    <property type="match status" value="1"/>
</dbReference>
<dbReference type="GO" id="GO:0005524">
    <property type="term" value="F:ATP binding"/>
    <property type="evidence" value="ECO:0007669"/>
    <property type="project" value="UniProtKB-KW"/>
</dbReference>
<dbReference type="GO" id="GO:0006629">
    <property type="term" value="P:lipid metabolic process"/>
    <property type="evidence" value="ECO:0007669"/>
    <property type="project" value="UniProtKB-KW"/>
</dbReference>
<dbReference type="GO" id="GO:0061630">
    <property type="term" value="F:ubiquitin protein ligase activity"/>
    <property type="evidence" value="ECO:0007669"/>
    <property type="project" value="UniProtKB-EC"/>
</dbReference>
<evidence type="ECO:0000256" key="11">
    <source>
        <dbReference type="ARBA" id="ARBA00022723"/>
    </source>
</evidence>
<dbReference type="InterPro" id="IPR003593">
    <property type="entry name" value="AAA+_ATPase"/>
</dbReference>
<evidence type="ECO:0000256" key="16">
    <source>
        <dbReference type="ARBA" id="ARBA00022833"/>
    </source>
</evidence>
<keyword evidence="26" id="KW-1185">Reference proteome</keyword>
<dbReference type="InterPro" id="IPR031248">
    <property type="entry name" value="RNF213"/>
</dbReference>
<dbReference type="InterPro" id="IPR013083">
    <property type="entry name" value="Znf_RING/FYVE/PHD"/>
</dbReference>